<sequence>TLSSINPCIIYAKSNTCKRCGLLRRSEQSQPAASYLVPGAESWRLSSLYRSWLSTSNALRTQGTPCLQRVIVSGCQGFLLGWLGNFKLLVYSANRGPLAYPG</sequence>
<reference evidence="1 2" key="1">
    <citation type="journal article" date="2023" name="IScience">
        <title>Expanded male sex-determining region conserved during the evolution of homothallism in the green alga Volvox.</title>
        <authorList>
            <person name="Yamamoto K."/>
            <person name="Matsuzaki R."/>
            <person name="Mahakham W."/>
            <person name="Heman W."/>
            <person name="Sekimoto H."/>
            <person name="Kawachi M."/>
            <person name="Minakuchi Y."/>
            <person name="Toyoda A."/>
            <person name="Nozaki H."/>
        </authorList>
    </citation>
    <scope>NUCLEOTIDE SEQUENCE [LARGE SCALE GENOMIC DNA]</scope>
    <source>
        <strain evidence="1 2">NIES-4468</strain>
    </source>
</reference>
<evidence type="ECO:0000313" key="1">
    <source>
        <dbReference type="EMBL" id="GLI67290.1"/>
    </source>
</evidence>
<name>A0ABQ5SBK5_9CHLO</name>
<gene>
    <name evidence="1" type="ORF">VaNZ11_011475</name>
</gene>
<feature type="non-terminal residue" evidence="1">
    <location>
        <position position="1"/>
    </location>
</feature>
<protein>
    <submittedName>
        <fullName evidence="1">Uncharacterized protein</fullName>
    </submittedName>
</protein>
<dbReference type="EMBL" id="BSDZ01000078">
    <property type="protein sequence ID" value="GLI67290.1"/>
    <property type="molecule type" value="Genomic_DNA"/>
</dbReference>
<evidence type="ECO:0000313" key="2">
    <source>
        <dbReference type="Proteomes" id="UP001165090"/>
    </source>
</evidence>
<dbReference type="Proteomes" id="UP001165090">
    <property type="component" value="Unassembled WGS sequence"/>
</dbReference>
<accession>A0ABQ5SBK5</accession>
<proteinExistence type="predicted"/>
<comment type="caution">
    <text evidence="1">The sequence shown here is derived from an EMBL/GenBank/DDBJ whole genome shotgun (WGS) entry which is preliminary data.</text>
</comment>
<organism evidence="1 2">
    <name type="scientific">Volvox africanus</name>
    <dbReference type="NCBI Taxonomy" id="51714"/>
    <lineage>
        <taxon>Eukaryota</taxon>
        <taxon>Viridiplantae</taxon>
        <taxon>Chlorophyta</taxon>
        <taxon>core chlorophytes</taxon>
        <taxon>Chlorophyceae</taxon>
        <taxon>CS clade</taxon>
        <taxon>Chlamydomonadales</taxon>
        <taxon>Volvocaceae</taxon>
        <taxon>Volvox</taxon>
    </lineage>
</organism>
<keyword evidence="2" id="KW-1185">Reference proteome</keyword>
<feature type="non-terminal residue" evidence="1">
    <location>
        <position position="102"/>
    </location>
</feature>